<comment type="cofactor">
    <cofactor evidence="1">
        <name>Zn(2+)</name>
        <dbReference type="ChEBI" id="CHEBI:29105"/>
    </cofactor>
</comment>
<dbReference type="Proteomes" id="UP001262582">
    <property type="component" value="Unassembled WGS sequence"/>
</dbReference>
<feature type="domain" description="Csd3-like second N-terminal" evidence="10">
    <location>
        <begin position="143"/>
        <end position="264"/>
    </location>
</feature>
<dbReference type="Gene3D" id="3.10.450.350">
    <property type="match status" value="1"/>
</dbReference>
<feature type="domain" description="M23ase beta-sheet core" evidence="9">
    <location>
        <begin position="278"/>
        <end position="372"/>
    </location>
</feature>
<gene>
    <name evidence="11" type="ORF">RM539_01375</name>
</gene>
<sequence length="410" mass="46643">MKKLNFLILIMLVFTACNDDNSVENVEKVAKVEPVPEVKKYGFVLDDYEVIEDTIRPGDSFGNLLGSEGVGLGKVYEISEKVKDTFNPARIVAGKKYMILKAKDSAHTPQYFIYEDNKIDYTVVGIGDEVAAFKKKRPVSVKKREVSGVITSSLSEAMQDQGLSNLLVYELSNIYQWSIDFFRLQKGDQFKMVYHEKYIDDTIFAGIESVEAAVFRHSDKPYYAFEYETDSITGKVSYYDEEAKALQSFFLKAPLDYSRISSRYSKRRYHPVQKRWKAHLGTDYAAATGTPIVSTADGVVIASSYTSGNGNYVKVRHNSKYTTQYLHMSKRNVRNGQAIKQGDVIGFVGSTGLATGPHVCYRFWVNGRQVDPYRQNLPTAKHIEDGHKDEYYAFIEPLRKELDKIPYKHI</sequence>
<keyword evidence="8" id="KW-0732">Signal</keyword>
<evidence type="ECO:0000256" key="6">
    <source>
        <dbReference type="ARBA" id="ARBA00022833"/>
    </source>
</evidence>
<dbReference type="PANTHER" id="PTHR21666">
    <property type="entry name" value="PEPTIDASE-RELATED"/>
    <property type="match status" value="1"/>
</dbReference>
<organism evidence="11 12">
    <name type="scientific">Autumnicola musiva</name>
    <dbReference type="NCBI Taxonomy" id="3075589"/>
    <lineage>
        <taxon>Bacteria</taxon>
        <taxon>Pseudomonadati</taxon>
        <taxon>Bacteroidota</taxon>
        <taxon>Flavobacteriia</taxon>
        <taxon>Flavobacteriales</taxon>
        <taxon>Flavobacteriaceae</taxon>
        <taxon>Autumnicola</taxon>
    </lineage>
</organism>
<dbReference type="Gene3D" id="2.70.70.10">
    <property type="entry name" value="Glucose Permease (Domain IIA)"/>
    <property type="match status" value="1"/>
</dbReference>
<keyword evidence="12" id="KW-1185">Reference proteome</keyword>
<dbReference type="InterPro" id="IPR016047">
    <property type="entry name" value="M23ase_b-sheet_dom"/>
</dbReference>
<evidence type="ECO:0000256" key="7">
    <source>
        <dbReference type="ARBA" id="ARBA00023049"/>
    </source>
</evidence>
<dbReference type="InterPro" id="IPR011055">
    <property type="entry name" value="Dup_hybrid_motif"/>
</dbReference>
<name>A0ABU3D134_9FLAO</name>
<dbReference type="EMBL" id="JAVRHK010000001">
    <property type="protein sequence ID" value="MDT0675233.1"/>
    <property type="molecule type" value="Genomic_DNA"/>
</dbReference>
<keyword evidence="5" id="KW-0378">Hydrolase</keyword>
<feature type="chain" id="PRO_5046118069" evidence="8">
    <location>
        <begin position="19"/>
        <end position="410"/>
    </location>
</feature>
<evidence type="ECO:0000259" key="10">
    <source>
        <dbReference type="Pfam" id="PF19425"/>
    </source>
</evidence>
<dbReference type="PANTHER" id="PTHR21666:SF288">
    <property type="entry name" value="CELL DIVISION PROTEIN YTFB"/>
    <property type="match status" value="1"/>
</dbReference>
<dbReference type="RefSeq" id="WP_311501684.1">
    <property type="nucleotide sequence ID" value="NZ_JAVRHK010000001.1"/>
</dbReference>
<proteinExistence type="predicted"/>
<keyword evidence="3" id="KW-0645">Protease</keyword>
<dbReference type="Pfam" id="PF01551">
    <property type="entry name" value="Peptidase_M23"/>
    <property type="match status" value="1"/>
</dbReference>
<dbReference type="InterPro" id="IPR045834">
    <property type="entry name" value="Csd3_N2"/>
</dbReference>
<evidence type="ECO:0000256" key="2">
    <source>
        <dbReference type="ARBA" id="ARBA00004196"/>
    </source>
</evidence>
<dbReference type="PROSITE" id="PS51257">
    <property type="entry name" value="PROKAR_LIPOPROTEIN"/>
    <property type="match status" value="1"/>
</dbReference>
<evidence type="ECO:0000313" key="11">
    <source>
        <dbReference type="EMBL" id="MDT0675233.1"/>
    </source>
</evidence>
<dbReference type="CDD" id="cd12797">
    <property type="entry name" value="M23_peptidase"/>
    <property type="match status" value="1"/>
</dbReference>
<evidence type="ECO:0000313" key="12">
    <source>
        <dbReference type="Proteomes" id="UP001262582"/>
    </source>
</evidence>
<dbReference type="SUPFAM" id="SSF51261">
    <property type="entry name" value="Duplicated hybrid motif"/>
    <property type="match status" value="1"/>
</dbReference>
<protein>
    <submittedName>
        <fullName evidence="11">Peptidoglycan DD-metalloendopeptidase family protein</fullName>
    </submittedName>
</protein>
<accession>A0ABU3D134</accession>
<keyword evidence="7" id="KW-0482">Metalloprotease</keyword>
<evidence type="ECO:0000256" key="1">
    <source>
        <dbReference type="ARBA" id="ARBA00001947"/>
    </source>
</evidence>
<dbReference type="Pfam" id="PF19425">
    <property type="entry name" value="Csd3_N2"/>
    <property type="match status" value="1"/>
</dbReference>
<evidence type="ECO:0000256" key="4">
    <source>
        <dbReference type="ARBA" id="ARBA00022723"/>
    </source>
</evidence>
<evidence type="ECO:0000259" key="9">
    <source>
        <dbReference type="Pfam" id="PF01551"/>
    </source>
</evidence>
<keyword evidence="6" id="KW-0862">Zinc</keyword>
<keyword evidence="4" id="KW-0479">Metal-binding</keyword>
<comment type="caution">
    <text evidence="11">The sequence shown here is derived from an EMBL/GenBank/DDBJ whole genome shotgun (WGS) entry which is preliminary data.</text>
</comment>
<dbReference type="InterPro" id="IPR050570">
    <property type="entry name" value="Cell_wall_metabolism_enzyme"/>
</dbReference>
<feature type="signal peptide" evidence="8">
    <location>
        <begin position="1"/>
        <end position="18"/>
    </location>
</feature>
<evidence type="ECO:0000256" key="8">
    <source>
        <dbReference type="SAM" id="SignalP"/>
    </source>
</evidence>
<reference evidence="11 12" key="1">
    <citation type="submission" date="2023-09" db="EMBL/GenBank/DDBJ databases">
        <authorList>
            <person name="Rey-Velasco X."/>
        </authorList>
    </citation>
    <scope>NUCLEOTIDE SEQUENCE [LARGE SCALE GENOMIC DNA]</scope>
    <source>
        <strain evidence="11 12">F117</strain>
    </source>
</reference>
<evidence type="ECO:0000256" key="3">
    <source>
        <dbReference type="ARBA" id="ARBA00022670"/>
    </source>
</evidence>
<evidence type="ECO:0000256" key="5">
    <source>
        <dbReference type="ARBA" id="ARBA00022801"/>
    </source>
</evidence>
<comment type="subcellular location">
    <subcellularLocation>
        <location evidence="2">Cell envelope</location>
    </subcellularLocation>
</comment>